<sequence>MDLPVDVRTAFGLSGETAVRLPGGAGVCWQVGDVVCKPGQSTVVASWLAELYAELDGPGFTVAR</sequence>
<comment type="caution">
    <text evidence="1">The sequence shown here is derived from an EMBL/GenBank/DDBJ whole genome shotgun (WGS) entry which is preliminary data.</text>
</comment>
<gene>
    <name evidence="1" type="ORF">ACFQ1S_02715</name>
</gene>
<proteinExistence type="predicted"/>
<reference evidence="2" key="1">
    <citation type="journal article" date="2019" name="Int. J. Syst. Evol. Microbiol.">
        <title>The Global Catalogue of Microorganisms (GCM) 10K type strain sequencing project: providing services to taxonomists for standard genome sequencing and annotation.</title>
        <authorList>
            <consortium name="The Broad Institute Genomics Platform"/>
            <consortium name="The Broad Institute Genome Sequencing Center for Infectious Disease"/>
            <person name="Wu L."/>
            <person name="Ma J."/>
        </authorList>
    </citation>
    <scope>NUCLEOTIDE SEQUENCE [LARGE SCALE GENOMIC DNA]</scope>
    <source>
        <strain evidence="2">JCM 31486</strain>
    </source>
</reference>
<organism evidence="1 2">
    <name type="scientific">Kibdelosporangium lantanae</name>
    <dbReference type="NCBI Taxonomy" id="1497396"/>
    <lineage>
        <taxon>Bacteria</taxon>
        <taxon>Bacillati</taxon>
        <taxon>Actinomycetota</taxon>
        <taxon>Actinomycetes</taxon>
        <taxon>Pseudonocardiales</taxon>
        <taxon>Pseudonocardiaceae</taxon>
        <taxon>Kibdelosporangium</taxon>
    </lineage>
</organism>
<dbReference type="EMBL" id="JBHTIS010000081">
    <property type="protein sequence ID" value="MFD1044579.1"/>
    <property type="molecule type" value="Genomic_DNA"/>
</dbReference>
<protein>
    <submittedName>
        <fullName evidence="1">TIGR02569 family protein</fullName>
    </submittedName>
</protein>
<evidence type="ECO:0000313" key="1">
    <source>
        <dbReference type="EMBL" id="MFD1044579.1"/>
    </source>
</evidence>
<accession>A0ABW3M4R5</accession>
<name>A0ABW3M4R5_9PSEU</name>
<feature type="non-terminal residue" evidence="1">
    <location>
        <position position="64"/>
    </location>
</feature>
<evidence type="ECO:0000313" key="2">
    <source>
        <dbReference type="Proteomes" id="UP001597045"/>
    </source>
</evidence>
<dbReference type="Proteomes" id="UP001597045">
    <property type="component" value="Unassembled WGS sequence"/>
</dbReference>
<keyword evidence="2" id="KW-1185">Reference proteome</keyword>